<keyword evidence="2" id="KW-1185">Reference proteome</keyword>
<name>A0ABV6AW55_9DEIO</name>
<dbReference type="Proteomes" id="UP001589733">
    <property type="component" value="Unassembled WGS sequence"/>
</dbReference>
<gene>
    <name evidence="1" type="ORF">ACFFLM_00245</name>
</gene>
<evidence type="ECO:0000313" key="2">
    <source>
        <dbReference type="Proteomes" id="UP001589733"/>
    </source>
</evidence>
<proteinExistence type="predicted"/>
<dbReference type="RefSeq" id="WP_380004320.1">
    <property type="nucleotide sequence ID" value="NZ_JBHLYR010000002.1"/>
</dbReference>
<accession>A0ABV6AW55</accession>
<sequence>MTSFPVISAQVIREAVGLADLIEPVAEAFIAFSRGEAGPPAVNLLLEEVHIKAAFFL</sequence>
<evidence type="ECO:0000313" key="1">
    <source>
        <dbReference type="EMBL" id="MFB9990426.1"/>
    </source>
</evidence>
<dbReference type="EMBL" id="JBHLYR010000002">
    <property type="protein sequence ID" value="MFB9990426.1"/>
    <property type="molecule type" value="Genomic_DNA"/>
</dbReference>
<reference evidence="1 2" key="1">
    <citation type="submission" date="2024-09" db="EMBL/GenBank/DDBJ databases">
        <authorList>
            <person name="Sun Q."/>
            <person name="Mori K."/>
        </authorList>
    </citation>
    <scope>NUCLEOTIDE SEQUENCE [LARGE SCALE GENOMIC DNA]</scope>
    <source>
        <strain evidence="1 2">JCM 13503</strain>
    </source>
</reference>
<protein>
    <submittedName>
        <fullName evidence="1">Uncharacterized protein</fullName>
    </submittedName>
</protein>
<comment type="caution">
    <text evidence="1">The sequence shown here is derived from an EMBL/GenBank/DDBJ whole genome shotgun (WGS) entry which is preliminary data.</text>
</comment>
<organism evidence="1 2">
    <name type="scientific">Deinococcus oregonensis</name>
    <dbReference type="NCBI Taxonomy" id="1805970"/>
    <lineage>
        <taxon>Bacteria</taxon>
        <taxon>Thermotogati</taxon>
        <taxon>Deinococcota</taxon>
        <taxon>Deinococci</taxon>
        <taxon>Deinococcales</taxon>
        <taxon>Deinococcaceae</taxon>
        <taxon>Deinococcus</taxon>
    </lineage>
</organism>